<sequence length="538" mass="61744">MEQIEDMFIKPERGGDVDKIFPHPQSEVDVWDSSRDPDTPDRKRKTSDDRQPESPPEIERKHVANSWHREKDFQVHPGSVNTDSPASYPKHIMAQTDSSRYHREVTPHHQPEIRSVNSKTGTPSLTSEEDRSLHGGYDAPNYHGNNYHNGNYIHENCHYQGHTPTRNQGHYLPDMESSQHYAQNQQQDGFLRPRRWACDYCNVATFVSYEEACAHEESCARQYFERYGRHPHPSRGPVPQYDRPQQQQHPPQTPPPGVLVTPPQGHAGNLSHGYQEVGGRQHPWGSRGGPPMPPLAPTSHDSGHHSHHQYHPQPVHQHHYQPHQQHSGYHGQHHSMHHQHNALPQHHHHGYQPHNPYGGYHGYDVGSNGQARRETYQSHAQKRLLLAMPTDQDSLSDRQCYVRSEMVEIFAASEKDVSSRHSKGAQKLTEGQVGIRCVHCAHLRPRDRAERAVCYPSSISRIYQTVADMQRFHFEQCREIPPNIRKIYKSLKTTRPRGVGSPQTYWVQSAKLLDLADTDNGIQFAADMKQKEEKDSSI</sequence>
<name>A0A7S4A9I9_9STRA</name>
<proteinExistence type="predicted"/>
<dbReference type="AlphaFoldDB" id="A0A7S4A9I9"/>
<feature type="region of interest" description="Disordered" evidence="1">
    <location>
        <begin position="98"/>
        <end position="142"/>
    </location>
</feature>
<feature type="compositionally biased region" description="Polar residues" evidence="1">
    <location>
        <begin position="176"/>
        <end position="186"/>
    </location>
</feature>
<gene>
    <name evidence="2" type="ORF">PAUS00366_LOCUS676</name>
</gene>
<feature type="compositionally biased region" description="Polar residues" evidence="1">
    <location>
        <begin position="115"/>
        <end position="126"/>
    </location>
</feature>
<evidence type="ECO:0000256" key="1">
    <source>
        <dbReference type="SAM" id="MobiDB-lite"/>
    </source>
</evidence>
<feature type="compositionally biased region" description="Basic and acidic residues" evidence="1">
    <location>
        <begin position="32"/>
        <end position="65"/>
    </location>
</feature>
<feature type="region of interest" description="Disordered" evidence="1">
    <location>
        <begin position="1"/>
        <end position="65"/>
    </location>
</feature>
<feature type="compositionally biased region" description="Basic and acidic residues" evidence="1">
    <location>
        <begin position="99"/>
        <end position="112"/>
    </location>
</feature>
<organism evidence="2">
    <name type="scientific">Pseudo-nitzschia australis</name>
    <dbReference type="NCBI Taxonomy" id="44445"/>
    <lineage>
        <taxon>Eukaryota</taxon>
        <taxon>Sar</taxon>
        <taxon>Stramenopiles</taxon>
        <taxon>Ochrophyta</taxon>
        <taxon>Bacillariophyta</taxon>
        <taxon>Bacillariophyceae</taxon>
        <taxon>Bacillariophycidae</taxon>
        <taxon>Bacillariales</taxon>
        <taxon>Bacillariaceae</taxon>
        <taxon>Pseudo-nitzschia</taxon>
    </lineage>
</organism>
<feature type="compositionally biased region" description="Basic residues" evidence="1">
    <location>
        <begin position="331"/>
        <end position="351"/>
    </location>
</feature>
<evidence type="ECO:0000313" key="2">
    <source>
        <dbReference type="EMBL" id="CAE0707956.1"/>
    </source>
</evidence>
<protein>
    <submittedName>
        <fullName evidence="2">Uncharacterized protein</fullName>
    </submittedName>
</protein>
<feature type="region of interest" description="Disordered" evidence="1">
    <location>
        <begin position="160"/>
        <end position="186"/>
    </location>
</feature>
<feature type="compositionally biased region" description="Low complexity" evidence="1">
    <location>
        <begin position="237"/>
        <end position="250"/>
    </location>
</feature>
<feature type="compositionally biased region" description="Basic residues" evidence="1">
    <location>
        <begin position="305"/>
        <end position="321"/>
    </location>
</feature>
<feature type="compositionally biased region" description="Basic and acidic residues" evidence="1">
    <location>
        <begin position="7"/>
        <end position="21"/>
    </location>
</feature>
<dbReference type="EMBL" id="HBIX01000888">
    <property type="protein sequence ID" value="CAE0707956.1"/>
    <property type="molecule type" value="Transcribed_RNA"/>
</dbReference>
<reference evidence="2" key="1">
    <citation type="submission" date="2021-01" db="EMBL/GenBank/DDBJ databases">
        <authorList>
            <person name="Corre E."/>
            <person name="Pelletier E."/>
            <person name="Niang G."/>
            <person name="Scheremetjew M."/>
            <person name="Finn R."/>
            <person name="Kale V."/>
            <person name="Holt S."/>
            <person name="Cochrane G."/>
            <person name="Meng A."/>
            <person name="Brown T."/>
            <person name="Cohen L."/>
        </authorList>
    </citation>
    <scope>NUCLEOTIDE SEQUENCE</scope>
    <source>
        <strain evidence="2">10249 10 AB</strain>
    </source>
</reference>
<feature type="region of interest" description="Disordered" evidence="1">
    <location>
        <begin position="230"/>
        <end position="374"/>
    </location>
</feature>
<accession>A0A7S4A9I9</accession>